<dbReference type="EMBL" id="JNHN01000174">
    <property type="protein sequence ID" value="KDS50780.1"/>
    <property type="molecule type" value="Genomic_DNA"/>
</dbReference>
<evidence type="ECO:0000256" key="2">
    <source>
        <dbReference type="ARBA" id="ARBA00023015"/>
    </source>
</evidence>
<dbReference type="Gene3D" id="2.60.40.10">
    <property type="entry name" value="Immunoglobulins"/>
    <property type="match status" value="1"/>
</dbReference>
<protein>
    <submittedName>
        <fullName evidence="6">Bacterial regulatory helix-turn-helix s, AraC family protein</fullName>
    </submittedName>
</protein>
<name>A0A078RZN0_BACUN</name>
<dbReference type="InterPro" id="IPR015943">
    <property type="entry name" value="WD40/YVTN_repeat-like_dom_sf"/>
</dbReference>
<evidence type="ECO:0000313" key="6">
    <source>
        <dbReference type="EMBL" id="KDS50780.1"/>
    </source>
</evidence>
<proteinExistence type="predicted"/>
<dbReference type="RefSeq" id="WP_035449059.1">
    <property type="nucleotide sequence ID" value="NZ_JNHN01000174.1"/>
</dbReference>
<dbReference type="SUPFAM" id="SSF63829">
    <property type="entry name" value="Calcium-dependent phosphotriesterase"/>
    <property type="match status" value="1"/>
</dbReference>
<dbReference type="Proteomes" id="UP000028013">
    <property type="component" value="Unassembled WGS sequence"/>
</dbReference>
<dbReference type="Gene3D" id="1.10.10.60">
    <property type="entry name" value="Homeodomain-like"/>
    <property type="match status" value="2"/>
</dbReference>
<comment type="caution">
    <text evidence="6">The sequence shown here is derived from an EMBL/GenBank/DDBJ whole genome shotgun (WGS) entry which is preliminary data.</text>
</comment>
<keyword evidence="4" id="KW-0472">Membrane</keyword>
<dbReference type="SUPFAM" id="SSF50998">
    <property type="entry name" value="Quinoprotein alcohol dehydrogenase-like"/>
    <property type="match status" value="1"/>
</dbReference>
<organism evidence="6 7">
    <name type="scientific">Bacteroides uniformis str. 3978 T3 ii</name>
    <dbReference type="NCBI Taxonomy" id="1339349"/>
    <lineage>
        <taxon>Bacteria</taxon>
        <taxon>Pseudomonadati</taxon>
        <taxon>Bacteroidota</taxon>
        <taxon>Bacteroidia</taxon>
        <taxon>Bacteroidales</taxon>
        <taxon>Bacteroidaceae</taxon>
        <taxon>Bacteroides</taxon>
    </lineage>
</organism>
<evidence type="ECO:0000259" key="5">
    <source>
        <dbReference type="PROSITE" id="PS01124"/>
    </source>
</evidence>
<dbReference type="Pfam" id="PF07495">
    <property type="entry name" value="Y_Y_Y"/>
    <property type="match status" value="1"/>
</dbReference>
<evidence type="ECO:0000313" key="7">
    <source>
        <dbReference type="Proteomes" id="UP000028013"/>
    </source>
</evidence>
<dbReference type="InterPro" id="IPR009057">
    <property type="entry name" value="Homeodomain-like_sf"/>
</dbReference>
<dbReference type="SMART" id="SM00342">
    <property type="entry name" value="HTH_ARAC"/>
    <property type="match status" value="1"/>
</dbReference>
<dbReference type="GO" id="GO:0000155">
    <property type="term" value="F:phosphorelay sensor kinase activity"/>
    <property type="evidence" value="ECO:0007669"/>
    <property type="project" value="TreeGrafter"/>
</dbReference>
<dbReference type="InterPro" id="IPR011110">
    <property type="entry name" value="Reg_prop"/>
</dbReference>
<dbReference type="InterPro" id="IPR013783">
    <property type="entry name" value="Ig-like_fold"/>
</dbReference>
<dbReference type="PATRIC" id="fig|1339349.3.peg.2864"/>
<evidence type="ECO:0000256" key="1">
    <source>
        <dbReference type="ARBA" id="ARBA00022553"/>
    </source>
</evidence>
<dbReference type="InterPro" id="IPR018060">
    <property type="entry name" value="HTH_AraC"/>
</dbReference>
<accession>A0A078RZN0</accession>
<reference evidence="6 7" key="1">
    <citation type="submission" date="2014-04" db="EMBL/GenBank/DDBJ databases">
        <authorList>
            <person name="Sears C."/>
            <person name="Carroll K."/>
            <person name="Sack B.R."/>
            <person name="Qadri F."/>
            <person name="Myers L.L."/>
            <person name="Chung G.-T."/>
            <person name="Escheverria P."/>
            <person name="Fraser C.M."/>
            <person name="Sadzewicz L."/>
            <person name="Shefchek K.A."/>
            <person name="Tallon L."/>
            <person name="Das S.P."/>
            <person name="Daugherty S."/>
            <person name="Mongodin E.F."/>
        </authorList>
    </citation>
    <scope>NUCLEOTIDE SEQUENCE [LARGE SCALE GENOMIC DNA]</scope>
    <source>
        <strain evidence="6 7">3978 T3 ii</strain>
    </source>
</reference>
<dbReference type="PROSITE" id="PS01124">
    <property type="entry name" value="HTH_ARAC_FAMILY_2"/>
    <property type="match status" value="1"/>
</dbReference>
<dbReference type="Pfam" id="PF12833">
    <property type="entry name" value="HTH_18"/>
    <property type="match status" value="1"/>
</dbReference>
<dbReference type="AlphaFoldDB" id="A0A078RZN0"/>
<gene>
    <name evidence="6" type="ORF">M094_1711</name>
</gene>
<evidence type="ECO:0000256" key="3">
    <source>
        <dbReference type="ARBA" id="ARBA00023163"/>
    </source>
</evidence>
<dbReference type="Gene3D" id="2.130.10.10">
    <property type="entry name" value="YVTN repeat-like/Quinoprotein amine dehydrogenase"/>
    <property type="match status" value="2"/>
</dbReference>
<dbReference type="InterPro" id="IPR011123">
    <property type="entry name" value="Y_Y_Y"/>
</dbReference>
<dbReference type="PANTHER" id="PTHR43547:SF2">
    <property type="entry name" value="HYBRID SIGNAL TRANSDUCTION HISTIDINE KINASE C"/>
    <property type="match status" value="1"/>
</dbReference>
<dbReference type="GO" id="GO:0043565">
    <property type="term" value="F:sequence-specific DNA binding"/>
    <property type="evidence" value="ECO:0007669"/>
    <property type="project" value="InterPro"/>
</dbReference>
<keyword evidence="4" id="KW-0812">Transmembrane</keyword>
<evidence type="ECO:0000256" key="4">
    <source>
        <dbReference type="SAM" id="Phobius"/>
    </source>
</evidence>
<feature type="domain" description="HTH araC/xylS-type" evidence="5">
    <location>
        <begin position="816"/>
        <end position="924"/>
    </location>
</feature>
<dbReference type="Pfam" id="PF07494">
    <property type="entry name" value="Reg_prop"/>
    <property type="match status" value="3"/>
</dbReference>
<keyword evidence="2" id="KW-0805">Transcription regulation</keyword>
<dbReference type="PANTHER" id="PTHR43547">
    <property type="entry name" value="TWO-COMPONENT HISTIDINE KINASE"/>
    <property type="match status" value="1"/>
</dbReference>
<keyword evidence="1" id="KW-0597">Phosphoprotein</keyword>
<feature type="transmembrane region" description="Helical" evidence="4">
    <location>
        <begin position="754"/>
        <end position="773"/>
    </location>
</feature>
<sequence length="934" mass="106225">MKNIIKYIFLFHLLMFCAWAYPSTYTLRGLSVSDGLSDLLVNAIYKDSLGFFWIGTGNSLERFDGSHIKHYPITGSNEKLKRVNVIAEMEDNQLWMGNGMGLWRLNKELDALELIVPDMINCAVHSLLHDGKGTLYIGSAKGLFLYKKGNLEQILLDKNALSASNVVTGLSLDEQGMLWMATEKGLYSLRLSDRKVKAYHNVKDGKHVCAFNNITRIGSTIYLGTMDQGIISFDTRSGEFEHFVEVGCNIISSLSSDGKNMLYVGTDGNGVHFIATDRRKVVRTMRHETGDNESLRSNSVYSLLVDRNGMIWIGFYQLGLDYTLYQSDLFETYAFPPYFNSRDMPIRALAINGHEKLVGSRDGLFYIDEKRNRFKSFQSPEMRSGMIFCILFYEGEYYVGTYGGGMYIFNPERLTIRDFAPDGEQQPFVKGHIFCIKQDAEGNLWIGTSQGVYCYKDGRQVAHYTSSNSRLPEGNVYEIYFDSTRKGWICTENGVCIWDPSSEKLRTDIFPEGFIHKEKIRVVYEDSGHNLYFFPDKGSLFISDLSMNSFRRLHPGTPLEGRDGMFIIEDRKKWLWMGTSDGLFHYDKNDSFIPYNFVDGIPSSIFTLCPPVCDAEGNLWFGNSKGLVSLDVAHMNQKKHDFYPVKVTDVHINGKPSTYPMVTVGSGISRIGLEPSEKNVTFCFSDFSYTSPAFMSYEYQLEGRDDGWIAITGRSEVTYYDLPSGSYVFKVRRMGEPDSETLLKVEIASVFSGWLAWGIVVAVLLAGGGYYFFGRGKRQAPEQVQVVKEEQSVAVETKSVSEEKYKSVKVSSEECRRLTDKLEKIMHKDKLYKHSDLKIADLAAAIDTSAHTLSYLFNQYLERNYYDYINDYRIAEFKRLVNTEEYSKYTLSALAELCGFSSRASFFRYFKKATGITPNEYIRSIGGNNESLSD</sequence>
<dbReference type="SUPFAM" id="SSF46689">
    <property type="entry name" value="Homeodomain-like"/>
    <property type="match status" value="1"/>
</dbReference>
<dbReference type="GO" id="GO:0003700">
    <property type="term" value="F:DNA-binding transcription factor activity"/>
    <property type="evidence" value="ECO:0007669"/>
    <property type="project" value="InterPro"/>
</dbReference>
<keyword evidence="4" id="KW-1133">Transmembrane helix</keyword>
<dbReference type="InterPro" id="IPR011047">
    <property type="entry name" value="Quinoprotein_ADH-like_sf"/>
</dbReference>
<keyword evidence="3" id="KW-0804">Transcription</keyword>